<proteinExistence type="predicted"/>
<dbReference type="OrthoDB" id="3473112at2"/>
<accession>A0A6I4W2C7</accession>
<gene>
    <name evidence="1" type="ORF">GQ466_05965</name>
</gene>
<comment type="caution">
    <text evidence="1">The sequence shown here is derived from an EMBL/GenBank/DDBJ whole genome shotgun (WGS) entry which is preliminary data.</text>
</comment>
<protein>
    <submittedName>
        <fullName evidence="1">Uncharacterized protein</fullName>
    </submittedName>
</protein>
<dbReference type="Proteomes" id="UP000431901">
    <property type="component" value="Unassembled WGS sequence"/>
</dbReference>
<dbReference type="EMBL" id="WUTW01000001">
    <property type="protein sequence ID" value="MXQ63571.1"/>
    <property type="molecule type" value="Genomic_DNA"/>
</dbReference>
<evidence type="ECO:0000313" key="2">
    <source>
        <dbReference type="Proteomes" id="UP000431901"/>
    </source>
</evidence>
<keyword evidence="2" id="KW-1185">Reference proteome</keyword>
<organism evidence="1 2">
    <name type="scientific">Actinomadura rayongensis</name>
    <dbReference type="NCBI Taxonomy" id="1429076"/>
    <lineage>
        <taxon>Bacteria</taxon>
        <taxon>Bacillati</taxon>
        <taxon>Actinomycetota</taxon>
        <taxon>Actinomycetes</taxon>
        <taxon>Streptosporangiales</taxon>
        <taxon>Thermomonosporaceae</taxon>
        <taxon>Actinomadura</taxon>
    </lineage>
</organism>
<name>A0A6I4W2C7_9ACTN</name>
<evidence type="ECO:0000313" key="1">
    <source>
        <dbReference type="EMBL" id="MXQ63571.1"/>
    </source>
</evidence>
<sequence>MLAAGAVLVVGWPLLSRALGSSAEPLRDGSRLTLGSGSAEARFAVGPGWSLRKSGSDPAQSYKLERAGTDLAISLVAPPAGTSPVRLWEGLRDVVRIGDPDARLGVPRPFRNGLSGPLQVGANLGSATVLPNPDGTAAVEATVLGGTPDDLDAAARVVRSLRFTGAAR</sequence>
<reference evidence="1 2" key="1">
    <citation type="submission" date="2019-12" db="EMBL/GenBank/DDBJ databases">
        <title>Nocardia macrotermitis sp. nov. and Nocardia aurantia sp. nov., isolated from the gut of the fungus growing-termite Macrotermes natalensis.</title>
        <authorList>
            <person name="Christine B."/>
            <person name="Rene B."/>
        </authorList>
    </citation>
    <scope>NUCLEOTIDE SEQUENCE [LARGE SCALE GENOMIC DNA]</scope>
    <source>
        <strain evidence="1 2">DSM 102126</strain>
    </source>
</reference>
<dbReference type="AlphaFoldDB" id="A0A6I4W2C7"/>